<keyword evidence="1" id="KW-0472">Membrane</keyword>
<keyword evidence="1" id="KW-1133">Transmembrane helix</keyword>
<accession>A0A2V3WB02</accession>
<proteinExistence type="predicted"/>
<evidence type="ECO:0000259" key="2">
    <source>
        <dbReference type="Pfam" id="PF07331"/>
    </source>
</evidence>
<feature type="transmembrane region" description="Helical" evidence="1">
    <location>
        <begin position="39"/>
        <end position="58"/>
    </location>
</feature>
<dbReference type="OrthoDB" id="2970502at2"/>
<dbReference type="AlphaFoldDB" id="A0A2V3WB02"/>
<dbReference type="InterPro" id="IPR009936">
    <property type="entry name" value="DUF1468"/>
</dbReference>
<comment type="caution">
    <text evidence="3">The sequence shown here is derived from an EMBL/GenBank/DDBJ whole genome shotgun (WGS) entry which is preliminary data.</text>
</comment>
<feature type="transmembrane region" description="Helical" evidence="1">
    <location>
        <begin position="7"/>
        <end position="27"/>
    </location>
</feature>
<reference evidence="3 4" key="1">
    <citation type="submission" date="2018-05" db="EMBL/GenBank/DDBJ databases">
        <title>Genomic Encyclopedia of Type Strains, Phase IV (KMG-IV): sequencing the most valuable type-strain genomes for metagenomic binning, comparative biology and taxonomic classification.</title>
        <authorList>
            <person name="Goeker M."/>
        </authorList>
    </citation>
    <scope>NUCLEOTIDE SEQUENCE [LARGE SCALE GENOMIC DNA]</scope>
    <source>
        <strain evidence="3 4">DSM 28556</strain>
    </source>
</reference>
<keyword evidence="4" id="KW-1185">Reference proteome</keyword>
<keyword evidence="1" id="KW-0812">Transmembrane</keyword>
<evidence type="ECO:0000313" key="4">
    <source>
        <dbReference type="Proteomes" id="UP000247978"/>
    </source>
</evidence>
<protein>
    <submittedName>
        <fullName evidence="3">Tripartite tricarboxylate transporter TctB family protein</fullName>
    </submittedName>
</protein>
<dbReference type="RefSeq" id="WP_110395884.1">
    <property type="nucleotide sequence ID" value="NZ_JBHUHB010000001.1"/>
</dbReference>
<sequence length="148" mass="16691">MQAVKKLAPGMIMVIVSLIFFSQALVMEKASILDPAGGSFFPALISIIMLLTGISVLLQQRPTHQSEENKEETFSLKEYKFILTFFAMIVVYVILLSIITFFPATFIFLCASMLYLKNVSWKVNILVSIGSVIVIYLLFSKLFHIIFP</sequence>
<evidence type="ECO:0000256" key="1">
    <source>
        <dbReference type="SAM" id="Phobius"/>
    </source>
</evidence>
<name>A0A2V3WB02_9BACI</name>
<dbReference type="EMBL" id="QJJQ01000009">
    <property type="protein sequence ID" value="PXW85919.1"/>
    <property type="molecule type" value="Genomic_DNA"/>
</dbReference>
<organism evidence="3 4">
    <name type="scientific">Pseudogracilibacillus auburnensis</name>
    <dbReference type="NCBI Taxonomy" id="1494959"/>
    <lineage>
        <taxon>Bacteria</taxon>
        <taxon>Bacillati</taxon>
        <taxon>Bacillota</taxon>
        <taxon>Bacilli</taxon>
        <taxon>Bacillales</taxon>
        <taxon>Bacillaceae</taxon>
        <taxon>Pseudogracilibacillus</taxon>
    </lineage>
</organism>
<dbReference type="Pfam" id="PF07331">
    <property type="entry name" value="TctB"/>
    <property type="match status" value="1"/>
</dbReference>
<feature type="transmembrane region" description="Helical" evidence="1">
    <location>
        <begin position="121"/>
        <end position="139"/>
    </location>
</feature>
<feature type="domain" description="DUF1468" evidence="2">
    <location>
        <begin position="11"/>
        <end position="148"/>
    </location>
</feature>
<dbReference type="Proteomes" id="UP000247978">
    <property type="component" value="Unassembled WGS sequence"/>
</dbReference>
<gene>
    <name evidence="3" type="ORF">DFR56_10982</name>
</gene>
<evidence type="ECO:0000313" key="3">
    <source>
        <dbReference type="EMBL" id="PXW85919.1"/>
    </source>
</evidence>
<feature type="transmembrane region" description="Helical" evidence="1">
    <location>
        <begin position="79"/>
        <end position="109"/>
    </location>
</feature>